<feature type="compositionally biased region" description="Basic and acidic residues" evidence="1">
    <location>
        <begin position="391"/>
        <end position="411"/>
    </location>
</feature>
<dbReference type="AlphaFoldDB" id="A0A6L2L416"/>
<accession>A0A6L2L416</accession>
<proteinExistence type="predicted"/>
<dbReference type="EMBL" id="BKCJ010003652">
    <property type="protein sequence ID" value="GEU56378.1"/>
    <property type="molecule type" value="Genomic_DNA"/>
</dbReference>
<feature type="compositionally biased region" description="Polar residues" evidence="1">
    <location>
        <begin position="14"/>
        <end position="26"/>
    </location>
</feature>
<feature type="region of interest" description="Disordered" evidence="1">
    <location>
        <begin position="1"/>
        <end position="76"/>
    </location>
</feature>
<feature type="compositionally biased region" description="Acidic residues" evidence="1">
    <location>
        <begin position="1"/>
        <end position="12"/>
    </location>
</feature>
<sequence length="449" mass="51532">MMVQAPEEEGEIPTDTQDTPILTQPSPSQPQRKHKSRRKQRKETEVPHTKPQTEEHIPTPSHDSLPSEQIKTNQATEIEKLKQRVKKLEGKKKKRTHGLKRLYKVGLTARVKSSEEKEGLGDKEDASKQERIAEIDANEDLSLINETAQDQGRMNNEDLFRVIDLDGDEVIMDVTAGENVEQDAIIAKKQVSDAESVKGITAATTSQISKDDVTLAQTLIEIKAAKPKARGVVRKLEAQMKAEMEEEERIERDEDEANIAVIEEWDDVQATIDDDRQLSEQLQTQEREQLSIEERSKLLAELIESRKKYFAAKRVEEIRNKPPTNAQQKSHMCTYMKNMDGYKQNNFKVKSFDRIKKMFDKVYKRVNTFVAMDSEVMEGSKKTQADVTEGSSKRAGDEIEQESAKRQRLEKENDIAELKRCLKIVPEDDDDVTIKKLRLLRDEDRKYAK</sequence>
<evidence type="ECO:0000256" key="1">
    <source>
        <dbReference type="SAM" id="MobiDB-lite"/>
    </source>
</evidence>
<organism evidence="2">
    <name type="scientific">Tanacetum cinerariifolium</name>
    <name type="common">Dalmatian daisy</name>
    <name type="synonym">Chrysanthemum cinerariifolium</name>
    <dbReference type="NCBI Taxonomy" id="118510"/>
    <lineage>
        <taxon>Eukaryota</taxon>
        <taxon>Viridiplantae</taxon>
        <taxon>Streptophyta</taxon>
        <taxon>Embryophyta</taxon>
        <taxon>Tracheophyta</taxon>
        <taxon>Spermatophyta</taxon>
        <taxon>Magnoliopsida</taxon>
        <taxon>eudicotyledons</taxon>
        <taxon>Gunneridae</taxon>
        <taxon>Pentapetalae</taxon>
        <taxon>asterids</taxon>
        <taxon>campanulids</taxon>
        <taxon>Asterales</taxon>
        <taxon>Asteraceae</taxon>
        <taxon>Asteroideae</taxon>
        <taxon>Anthemideae</taxon>
        <taxon>Anthemidinae</taxon>
        <taxon>Tanacetum</taxon>
    </lineage>
</organism>
<reference evidence="2" key="1">
    <citation type="journal article" date="2019" name="Sci. Rep.">
        <title>Draft genome of Tanacetum cinerariifolium, the natural source of mosquito coil.</title>
        <authorList>
            <person name="Yamashiro T."/>
            <person name="Shiraishi A."/>
            <person name="Satake H."/>
            <person name="Nakayama K."/>
        </authorList>
    </citation>
    <scope>NUCLEOTIDE SEQUENCE</scope>
</reference>
<feature type="region of interest" description="Disordered" evidence="1">
    <location>
        <begin position="380"/>
        <end position="411"/>
    </location>
</feature>
<protein>
    <submittedName>
        <fullName evidence="2">Uncharacterized protein</fullName>
    </submittedName>
</protein>
<gene>
    <name evidence="2" type="ORF">Tci_028356</name>
</gene>
<comment type="caution">
    <text evidence="2">The sequence shown here is derived from an EMBL/GenBank/DDBJ whole genome shotgun (WGS) entry which is preliminary data.</text>
</comment>
<feature type="compositionally biased region" description="Basic and acidic residues" evidence="1">
    <location>
        <begin position="42"/>
        <end position="57"/>
    </location>
</feature>
<name>A0A6L2L416_TANCI</name>
<evidence type="ECO:0000313" key="2">
    <source>
        <dbReference type="EMBL" id="GEU56378.1"/>
    </source>
</evidence>
<feature type="compositionally biased region" description="Basic residues" evidence="1">
    <location>
        <begin position="31"/>
        <end position="41"/>
    </location>
</feature>
<feature type="compositionally biased region" description="Polar residues" evidence="1">
    <location>
        <begin position="61"/>
        <end position="76"/>
    </location>
</feature>